<dbReference type="Pfam" id="PF14858">
    <property type="entry name" value="CFAP54_N"/>
    <property type="match status" value="1"/>
</dbReference>
<organism evidence="2 3">
    <name type="scientific">Conger conger</name>
    <name type="common">Conger eel</name>
    <name type="synonym">Muraena conger</name>
    <dbReference type="NCBI Taxonomy" id="82655"/>
    <lineage>
        <taxon>Eukaryota</taxon>
        <taxon>Metazoa</taxon>
        <taxon>Chordata</taxon>
        <taxon>Craniata</taxon>
        <taxon>Vertebrata</taxon>
        <taxon>Euteleostomi</taxon>
        <taxon>Actinopterygii</taxon>
        <taxon>Neopterygii</taxon>
        <taxon>Teleostei</taxon>
        <taxon>Anguilliformes</taxon>
        <taxon>Congridae</taxon>
        <taxon>Conger</taxon>
    </lineage>
</organism>
<feature type="region of interest" description="Disordered" evidence="1">
    <location>
        <begin position="665"/>
        <end position="691"/>
    </location>
</feature>
<evidence type="ECO:0000313" key="2">
    <source>
        <dbReference type="EMBL" id="KAJ8249933.1"/>
    </source>
</evidence>
<name>A0A9Q1HMT3_CONCO</name>
<evidence type="ECO:0000256" key="1">
    <source>
        <dbReference type="SAM" id="MobiDB-lite"/>
    </source>
</evidence>
<dbReference type="PANTHER" id="PTHR33487:SF1">
    <property type="entry name" value="CILIA- AND FLAGELLA-ASSOCIATED PROTEIN 54"/>
    <property type="match status" value="1"/>
</dbReference>
<feature type="region of interest" description="Disordered" evidence="1">
    <location>
        <begin position="1139"/>
        <end position="1161"/>
    </location>
</feature>
<dbReference type="InterPro" id="IPR027912">
    <property type="entry name" value="CFAP54"/>
</dbReference>
<keyword evidence="3" id="KW-1185">Reference proteome</keyword>
<proteinExistence type="predicted"/>
<reference evidence="2" key="1">
    <citation type="journal article" date="2023" name="Science">
        <title>Genome structures resolve the early diversification of teleost fishes.</title>
        <authorList>
            <person name="Parey E."/>
            <person name="Louis A."/>
            <person name="Montfort J."/>
            <person name="Bouchez O."/>
            <person name="Roques C."/>
            <person name="Iampietro C."/>
            <person name="Lluch J."/>
            <person name="Castinel A."/>
            <person name="Donnadieu C."/>
            <person name="Desvignes T."/>
            <person name="Floi Bucao C."/>
            <person name="Jouanno E."/>
            <person name="Wen M."/>
            <person name="Mejri S."/>
            <person name="Dirks R."/>
            <person name="Jansen H."/>
            <person name="Henkel C."/>
            <person name="Chen W.J."/>
            <person name="Zahm M."/>
            <person name="Cabau C."/>
            <person name="Klopp C."/>
            <person name="Thompson A.W."/>
            <person name="Robinson-Rechavi M."/>
            <person name="Braasch I."/>
            <person name="Lecointre G."/>
            <person name="Bobe J."/>
            <person name="Postlethwait J.H."/>
            <person name="Berthelot C."/>
            <person name="Roest Crollius H."/>
            <person name="Guiguen Y."/>
        </authorList>
    </citation>
    <scope>NUCLEOTIDE SEQUENCE</scope>
    <source>
        <strain evidence="2">Concon-B</strain>
    </source>
</reference>
<evidence type="ECO:0008006" key="4">
    <source>
        <dbReference type="Google" id="ProtNLM"/>
    </source>
</evidence>
<dbReference type="PANTHER" id="PTHR33487">
    <property type="entry name" value="CILIA- AND FLAGELLA-ASSOCIATED PROTEIN 54"/>
    <property type="match status" value="1"/>
</dbReference>
<sequence length="1564" mass="172792">MPASLHGKSREKDPVVLVFNNEIKEFKVFMKKIVASPNLDQSSFAKGSKMLFEIWNKYKARLPVFYFEEHLLQTADFLSDIKLYRLAIQQGYGRYLQQFGSAGVEEIRDVQQFNSTFFPQGFGTETTTLTLRALQGLSLCSFLLERGRGDQWEESRVQRLQHILSFLRIMMQALLPHESLCWILYNGSLQIYNICRFLMSLNMCSQAVEYLVWACVCLETSVPLMNVSFLTWRTTLYCAACQCYYSCQAGVQAEVFARRALGKQAFKEATIKLAVMVFKRSVYEPRRRPKGLFRPRLRSNLKEAKTMPWPRSPTERALMGLFEGGAARFLALTEALWDSSRRPLQTGALEEPELQEVALELLSAGISILAGAAGSGEVKNEQNLPAHISGIAPHSSSLLDLAKAGDNRVSLEAAVKFAKLLYQYEQWDAFSRLSSALLALLQDLEEEPCQRAVLDLTLLMATEPLVGPQRLRYTPRDSSVDGGRERERQQVMMSVSEEMLALVETLHSAVCGSAQAVRPDADLTLDVVQLLWLRCRAVFQRAQAGHWDPSRGQDRLENRAKWVQVLSALSEVAHACELGLTDPVAVAEMTLRLSAILESGADCTVKSGRKTACSVDTSLASASASSFLQSDVPAVFKRPRAEQLQAVWEVVERAVEGVSRGRAQLLPRDSAHLQSGGEEPEGGAGGRQKPQDTSLIADLHLELLAVQHRVSLKLQDACPDGSLPDRTGRNGISRALLLMQKALLTQEKDRSSPAPKDLLEDAARLVEKAQEEERRLANGRARRGETDGVPPPPVLLSRTHQAMSFTPAPYSPDQQVCWYTLYGREATGISPKARLGDCHLLGTGELVSASGLCVLWAEGLEPHRKYVFAVAAFDAQRKLVGGTVGESAGPLLASLPLPLPTVWAHLAQASYRTRHYALAKKACGKLWNYITQAPLPESRESCSTEGLAKTRLQEESLSRASPILQHLLLTSIFIETDIRVQEGALYCDALSDRALSNGDSSFLSPQEARLAECERMLVAVDLALRVSEESAALQAVVRCYGLLSPLIFHQLPSESAVQVLLKCLAVLLEIPGALRHKRPTSTAEPVLHMLACISFYLAKVLRTCGQPLLASAVIDQGKRLLYEVTEGVATQARASKPLPAGQEVALRERPEQSTGWGSEELEPSVQLKALEASALKSAPPATAQHQGTGGQDLTGQEDFILVYSLVMSRPLQTAFKDVMKMKRRACFLELAVPVLQRALRNDQPEHVLEWGPTILSWLCRRDEGLTGRKKTSATERIERGGAEDESKKYTSSVIEFNKKGKTATTADRKKKSRDQRKQQGLLKAELTEREFEAMDALLSLLPPLLRRGQRRSRLRRVCSEEWPGRCHVNLSVAVSHMTLLRRSLEQRLPPAVQHRYSRLDPSLFSLADCGVVLSRGNAPQCSGAPQPPGAPSPAPTLKPSLGAQPPQEGEKVKNKREESSPRESEEESDVDTPRTQFTNEHVPSGPSLLCATPTAASPSEFLQTLDKAVLHFRRAMVLAHRGGLWTSLQWVCRVLWDHASAVTPLVEDGHAPLSPEQLDSTLTP</sequence>
<dbReference type="Proteomes" id="UP001152803">
    <property type="component" value="Unassembled WGS sequence"/>
</dbReference>
<feature type="region of interest" description="Disordered" evidence="1">
    <location>
        <begin position="1300"/>
        <end position="1319"/>
    </location>
</feature>
<dbReference type="OrthoDB" id="2104158at2759"/>
<protein>
    <recommendedName>
        <fullName evidence="4">Cilia- and flagella-associated protein 54</fullName>
    </recommendedName>
</protein>
<comment type="caution">
    <text evidence="2">The sequence shown here is derived from an EMBL/GenBank/DDBJ whole genome shotgun (WGS) entry which is preliminary data.</text>
</comment>
<feature type="compositionally biased region" description="Basic and acidic residues" evidence="1">
    <location>
        <begin position="1448"/>
        <end position="1463"/>
    </location>
</feature>
<feature type="compositionally biased region" description="Basic and acidic residues" evidence="1">
    <location>
        <begin position="769"/>
        <end position="786"/>
    </location>
</feature>
<accession>A0A9Q1HMT3</accession>
<feature type="compositionally biased region" description="Pro residues" evidence="1">
    <location>
        <begin position="1425"/>
        <end position="1436"/>
    </location>
</feature>
<feature type="compositionally biased region" description="Basic and acidic residues" evidence="1">
    <location>
        <begin position="1270"/>
        <end position="1288"/>
    </location>
</feature>
<gene>
    <name evidence="2" type="ORF">COCON_G00231490</name>
</gene>
<dbReference type="GO" id="GO:0060271">
    <property type="term" value="P:cilium assembly"/>
    <property type="evidence" value="ECO:0007669"/>
    <property type="project" value="TreeGrafter"/>
</dbReference>
<evidence type="ECO:0000313" key="3">
    <source>
        <dbReference type="Proteomes" id="UP001152803"/>
    </source>
</evidence>
<dbReference type="EMBL" id="JAFJMO010000019">
    <property type="protein sequence ID" value="KAJ8249933.1"/>
    <property type="molecule type" value="Genomic_DNA"/>
</dbReference>
<feature type="region of interest" description="Disordered" evidence="1">
    <location>
        <begin position="769"/>
        <end position="794"/>
    </location>
</feature>
<feature type="region of interest" description="Disordered" evidence="1">
    <location>
        <begin position="1270"/>
        <end position="1290"/>
    </location>
</feature>
<feature type="region of interest" description="Disordered" evidence="1">
    <location>
        <begin position="1418"/>
        <end position="1491"/>
    </location>
</feature>